<organism evidence="5 6">
    <name type="scientific">Clytia hemisphaerica</name>
    <dbReference type="NCBI Taxonomy" id="252671"/>
    <lineage>
        <taxon>Eukaryota</taxon>
        <taxon>Metazoa</taxon>
        <taxon>Cnidaria</taxon>
        <taxon>Hydrozoa</taxon>
        <taxon>Hydroidolina</taxon>
        <taxon>Leptothecata</taxon>
        <taxon>Obeliida</taxon>
        <taxon>Clytiidae</taxon>
        <taxon>Clytia</taxon>
    </lineage>
</organism>
<keyword evidence="3" id="KW-1133">Transmembrane helix</keyword>
<feature type="domain" description="Flavoprotein" evidence="4">
    <location>
        <begin position="16"/>
        <end position="196"/>
    </location>
</feature>
<evidence type="ECO:0000256" key="2">
    <source>
        <dbReference type="ARBA" id="ARBA00038350"/>
    </source>
</evidence>
<dbReference type="SUPFAM" id="SSF52507">
    <property type="entry name" value="Homo-oligomeric flavin-containing Cys decarboxylases, HFCD"/>
    <property type="match status" value="1"/>
</dbReference>
<evidence type="ECO:0000256" key="1">
    <source>
        <dbReference type="ARBA" id="ARBA00022993"/>
    </source>
</evidence>
<proteinExistence type="inferred from homology"/>
<accession>A0A7M5VFN9</accession>
<dbReference type="PANTHER" id="PTHR14359:SF6">
    <property type="entry name" value="PHOSPHOPANTOTHENOYLCYSTEINE DECARBOXYLASE"/>
    <property type="match status" value="1"/>
</dbReference>
<sequence>MTETRESMEKTGCEFNLLLAATGSVATIKIPLLVKKLKEKFGKISIKLILTKNAEFFVKPEEKEDMESLCGCQIYRDKDEWSNWKKIGDPILHIDLMKWADVLCIAPLDANTMAKLSNGICDNMLCSLCHAWDFKKPILIAPAMNTLMWSHPLTSLHVQTLLSWGYKMIAPISKKLACGDTGVGAMAEVDEIINSIELSMT</sequence>
<feature type="transmembrane region" description="Helical" evidence="3">
    <location>
        <begin position="15"/>
        <end position="34"/>
    </location>
</feature>
<evidence type="ECO:0000313" key="5">
    <source>
        <dbReference type="EnsemblMetazoa" id="CLYHEMP010757.1"/>
    </source>
</evidence>
<dbReference type="Proteomes" id="UP000594262">
    <property type="component" value="Unplaced"/>
</dbReference>
<dbReference type="GO" id="GO:0071513">
    <property type="term" value="C:phosphopantothenoylcysteine decarboxylase complex"/>
    <property type="evidence" value="ECO:0007669"/>
    <property type="project" value="TreeGrafter"/>
</dbReference>
<dbReference type="Pfam" id="PF02441">
    <property type="entry name" value="Flavoprotein"/>
    <property type="match status" value="1"/>
</dbReference>
<dbReference type="GO" id="GO:0004633">
    <property type="term" value="F:phosphopantothenoylcysteine decarboxylase activity"/>
    <property type="evidence" value="ECO:0007669"/>
    <property type="project" value="TreeGrafter"/>
</dbReference>
<evidence type="ECO:0000256" key="3">
    <source>
        <dbReference type="SAM" id="Phobius"/>
    </source>
</evidence>
<keyword evidence="3" id="KW-0812">Transmembrane</keyword>
<keyword evidence="3" id="KW-0472">Membrane</keyword>
<dbReference type="GO" id="GO:0010181">
    <property type="term" value="F:FMN binding"/>
    <property type="evidence" value="ECO:0007669"/>
    <property type="project" value="TreeGrafter"/>
</dbReference>
<protein>
    <recommendedName>
        <fullName evidence="4">Flavoprotein domain-containing protein</fullName>
    </recommendedName>
</protein>
<dbReference type="AlphaFoldDB" id="A0A7M5VFN9"/>
<dbReference type="InterPro" id="IPR036551">
    <property type="entry name" value="Flavin_trans-like"/>
</dbReference>
<comment type="similarity">
    <text evidence="2">Belongs to the HFCD (homooligomeric flavin containing Cys decarboxylase) superfamily.</text>
</comment>
<evidence type="ECO:0000313" key="6">
    <source>
        <dbReference type="Proteomes" id="UP000594262"/>
    </source>
</evidence>
<name>A0A7M5VFN9_9CNID</name>
<reference evidence="5" key="1">
    <citation type="submission" date="2021-01" db="UniProtKB">
        <authorList>
            <consortium name="EnsemblMetazoa"/>
        </authorList>
    </citation>
    <scope>IDENTIFICATION</scope>
</reference>
<dbReference type="Gene3D" id="3.40.50.1950">
    <property type="entry name" value="Flavin prenyltransferase-like"/>
    <property type="match status" value="1"/>
</dbReference>
<dbReference type="InterPro" id="IPR003382">
    <property type="entry name" value="Flavoprotein"/>
</dbReference>
<dbReference type="OrthoDB" id="1532798at2759"/>
<keyword evidence="6" id="KW-1185">Reference proteome</keyword>
<evidence type="ECO:0000259" key="4">
    <source>
        <dbReference type="Pfam" id="PF02441"/>
    </source>
</evidence>
<keyword evidence="1" id="KW-0173">Coenzyme A biosynthesis</keyword>
<dbReference type="GO" id="GO:0015937">
    <property type="term" value="P:coenzyme A biosynthetic process"/>
    <property type="evidence" value="ECO:0007669"/>
    <property type="project" value="UniProtKB-KW"/>
</dbReference>
<dbReference type="EnsemblMetazoa" id="CLYHEMT010757.1">
    <property type="protein sequence ID" value="CLYHEMP010757.1"/>
    <property type="gene ID" value="CLYHEMG010757"/>
</dbReference>
<dbReference type="PANTHER" id="PTHR14359">
    <property type="entry name" value="HOMO-OLIGOMERIC FLAVIN CONTAINING CYS DECARBOXYLASE FAMILY"/>
    <property type="match status" value="1"/>
</dbReference>